<dbReference type="SUPFAM" id="SSF56784">
    <property type="entry name" value="HAD-like"/>
    <property type="match status" value="1"/>
</dbReference>
<keyword evidence="2" id="KW-1185">Reference proteome</keyword>
<dbReference type="SFLD" id="SFLDS00003">
    <property type="entry name" value="Haloacid_Dehalogenase"/>
    <property type="match status" value="1"/>
</dbReference>
<comment type="caution">
    <text evidence="1">The sequence shown here is derived from an EMBL/GenBank/DDBJ whole genome shotgun (WGS) entry which is preliminary data.</text>
</comment>
<dbReference type="Gene3D" id="3.40.50.1000">
    <property type="entry name" value="HAD superfamily/HAD-like"/>
    <property type="match status" value="1"/>
</dbReference>
<dbReference type="AlphaFoldDB" id="A0A2I1M6E3"/>
<proteinExistence type="predicted"/>
<gene>
    <name evidence="1" type="ORF">CYJ34_07800</name>
</gene>
<dbReference type="SFLD" id="SFLDG01129">
    <property type="entry name" value="C1.5:_HAD__Beta-PGM__Phosphata"/>
    <property type="match status" value="1"/>
</dbReference>
<sequence>MYIFDIDGTLLNTIESISFHLNETLRKYELKAIPKQKVREFVGNGPRVLLTKTLDYVGFTGDDQLKEEIYNRYNEAYDNDPVYLTKPFDGIKESLDKLKDNGEIITAFSNKPDETSNRVLKAIFGEKYFDYILGYREDYKRKPSPEGIMIIANHFDVPFSKIMYFGDSEVDMKCGRNASIFTVGCSWGFRKREVLERENPDVIIDSPREITSIKRI</sequence>
<dbReference type="GO" id="GO:0008967">
    <property type="term" value="F:phosphoglycolate phosphatase activity"/>
    <property type="evidence" value="ECO:0007669"/>
    <property type="project" value="TreeGrafter"/>
</dbReference>
<dbReference type="InterPro" id="IPR041492">
    <property type="entry name" value="HAD_2"/>
</dbReference>
<dbReference type="GO" id="GO:0005829">
    <property type="term" value="C:cytosol"/>
    <property type="evidence" value="ECO:0007669"/>
    <property type="project" value="TreeGrafter"/>
</dbReference>
<organism evidence="1 2">
    <name type="scientific">Anaerococcus octavius</name>
    <dbReference type="NCBI Taxonomy" id="54007"/>
    <lineage>
        <taxon>Bacteria</taxon>
        <taxon>Bacillati</taxon>
        <taxon>Bacillota</taxon>
        <taxon>Tissierellia</taxon>
        <taxon>Tissierellales</taxon>
        <taxon>Peptoniphilaceae</taxon>
        <taxon>Anaerococcus</taxon>
    </lineage>
</organism>
<dbReference type="InterPro" id="IPR023214">
    <property type="entry name" value="HAD_sf"/>
</dbReference>
<dbReference type="Proteomes" id="UP000234335">
    <property type="component" value="Unassembled WGS sequence"/>
</dbReference>
<accession>A0A2I1M6E3</accession>
<reference evidence="1 2" key="1">
    <citation type="submission" date="2017-12" db="EMBL/GenBank/DDBJ databases">
        <title>Phylogenetic diversity of female urinary microbiome.</title>
        <authorList>
            <person name="Thomas-White K."/>
            <person name="Wolfe A.J."/>
        </authorList>
    </citation>
    <scope>NUCLEOTIDE SEQUENCE [LARGE SCALE GENOMIC DNA]</scope>
    <source>
        <strain evidence="1 2">UMB0119</strain>
    </source>
</reference>
<dbReference type="NCBIfam" id="TIGR01549">
    <property type="entry name" value="HAD-SF-IA-v1"/>
    <property type="match status" value="1"/>
</dbReference>
<dbReference type="Pfam" id="PF13419">
    <property type="entry name" value="HAD_2"/>
    <property type="match status" value="1"/>
</dbReference>
<dbReference type="InterPro" id="IPR006439">
    <property type="entry name" value="HAD-SF_hydro_IA"/>
</dbReference>
<dbReference type="Gene3D" id="1.10.150.240">
    <property type="entry name" value="Putative phosphatase, domain 2"/>
    <property type="match status" value="1"/>
</dbReference>
<protein>
    <submittedName>
        <fullName evidence="1">HAD family hydrolase</fullName>
    </submittedName>
</protein>
<dbReference type="PANTHER" id="PTHR43434">
    <property type="entry name" value="PHOSPHOGLYCOLATE PHOSPHATASE"/>
    <property type="match status" value="1"/>
</dbReference>
<dbReference type="RefSeq" id="WP_101540714.1">
    <property type="nucleotide sequence ID" value="NZ_PKGS01000006.1"/>
</dbReference>
<dbReference type="InterPro" id="IPR036412">
    <property type="entry name" value="HAD-like_sf"/>
</dbReference>
<name>A0A2I1M6E3_9FIRM</name>
<keyword evidence="1" id="KW-0378">Hydrolase</keyword>
<dbReference type="GO" id="GO:0006281">
    <property type="term" value="P:DNA repair"/>
    <property type="evidence" value="ECO:0007669"/>
    <property type="project" value="TreeGrafter"/>
</dbReference>
<dbReference type="InterPro" id="IPR023198">
    <property type="entry name" value="PGP-like_dom2"/>
</dbReference>
<evidence type="ECO:0000313" key="1">
    <source>
        <dbReference type="EMBL" id="PKZ15696.1"/>
    </source>
</evidence>
<dbReference type="EMBL" id="PKGS01000006">
    <property type="protein sequence ID" value="PKZ15696.1"/>
    <property type="molecule type" value="Genomic_DNA"/>
</dbReference>
<dbReference type="PANTHER" id="PTHR43434:SF1">
    <property type="entry name" value="PHOSPHOGLYCOLATE PHOSPHATASE"/>
    <property type="match status" value="1"/>
</dbReference>
<dbReference type="InterPro" id="IPR050155">
    <property type="entry name" value="HAD-like_hydrolase_sf"/>
</dbReference>
<evidence type="ECO:0000313" key="2">
    <source>
        <dbReference type="Proteomes" id="UP000234335"/>
    </source>
</evidence>